<evidence type="ECO:0000256" key="3">
    <source>
        <dbReference type="ARBA" id="ARBA00023295"/>
    </source>
</evidence>
<evidence type="ECO:0000256" key="5">
    <source>
        <dbReference type="ARBA" id="ARBA00053339"/>
    </source>
</evidence>
<feature type="domain" description="Glycoside hydrolase family 65 C-terminal" evidence="11">
    <location>
        <begin position="641"/>
        <end position="691"/>
    </location>
</feature>
<dbReference type="EMBL" id="MU827311">
    <property type="protein sequence ID" value="KAJ7360097.1"/>
    <property type="molecule type" value="Genomic_DNA"/>
</dbReference>
<dbReference type="Gene3D" id="2.60.420.10">
    <property type="entry name" value="Maltose phosphorylase, domain 3"/>
    <property type="match status" value="1"/>
</dbReference>
<dbReference type="PANTHER" id="PTHR11051">
    <property type="entry name" value="GLYCOSYL HYDROLASE-RELATED"/>
    <property type="match status" value="1"/>
</dbReference>
<keyword evidence="3" id="KW-0326">Glycosidase</keyword>
<dbReference type="SUPFAM" id="SSF48208">
    <property type="entry name" value="Six-hairpin glycosidases"/>
    <property type="match status" value="1"/>
</dbReference>
<evidence type="ECO:0000256" key="6">
    <source>
        <dbReference type="ARBA" id="ARBA00066430"/>
    </source>
</evidence>
<dbReference type="AlphaFoldDB" id="A0A9X0CKH5"/>
<comment type="similarity">
    <text evidence="1">Belongs to the glycosyl hydrolase 65 family.</text>
</comment>
<dbReference type="FunFam" id="1.50.10.10:FF:000023">
    <property type="entry name" value="Protein-glucosylgalactosylhydroxylysine glucosidase"/>
    <property type="match status" value="1"/>
</dbReference>
<dbReference type="EC" id="3.2.1.107" evidence="6"/>
<name>A0A9X0CKH5_9CNID</name>
<keyword evidence="13" id="KW-1185">Reference proteome</keyword>
<accession>A0A9X0CKH5</accession>
<feature type="domain" description="Glycoside hydrolase family 65 central catalytic" evidence="10">
    <location>
        <begin position="316"/>
        <end position="533"/>
    </location>
</feature>
<evidence type="ECO:0000259" key="10">
    <source>
        <dbReference type="Pfam" id="PF03632"/>
    </source>
</evidence>
<protein>
    <recommendedName>
        <fullName evidence="7">Protein-glucosylgalactosylhydroxylysine glucosidase</fullName>
        <ecNumber evidence="6">3.2.1.107</ecNumber>
    </recommendedName>
    <alternativeName>
        <fullName evidence="8">Acid trehalase-like protein 1</fullName>
    </alternativeName>
</protein>
<evidence type="ECO:0000256" key="4">
    <source>
        <dbReference type="ARBA" id="ARBA00051415"/>
    </source>
</evidence>
<evidence type="ECO:0000313" key="13">
    <source>
        <dbReference type="Proteomes" id="UP001163046"/>
    </source>
</evidence>
<dbReference type="Pfam" id="PF03633">
    <property type="entry name" value="Glyco_hydro_65C"/>
    <property type="match status" value="1"/>
</dbReference>
<dbReference type="InterPro" id="IPR005195">
    <property type="entry name" value="Glyco_hydro_65_M"/>
</dbReference>
<keyword evidence="9" id="KW-0732">Signal</keyword>
<feature type="signal peptide" evidence="9">
    <location>
        <begin position="1"/>
        <end position="22"/>
    </location>
</feature>
<dbReference type="InterPro" id="IPR012341">
    <property type="entry name" value="6hp_glycosidase-like_sf"/>
</dbReference>
<comment type="caution">
    <text evidence="12">The sequence shown here is derived from an EMBL/GenBank/DDBJ whole genome shotgun (WGS) entry which is preliminary data.</text>
</comment>
<dbReference type="InterPro" id="IPR005194">
    <property type="entry name" value="Glyco_hydro_65_C"/>
</dbReference>
<evidence type="ECO:0000256" key="9">
    <source>
        <dbReference type="SAM" id="SignalP"/>
    </source>
</evidence>
<organism evidence="12 13">
    <name type="scientific">Desmophyllum pertusum</name>
    <dbReference type="NCBI Taxonomy" id="174260"/>
    <lineage>
        <taxon>Eukaryota</taxon>
        <taxon>Metazoa</taxon>
        <taxon>Cnidaria</taxon>
        <taxon>Anthozoa</taxon>
        <taxon>Hexacorallia</taxon>
        <taxon>Scleractinia</taxon>
        <taxon>Caryophylliina</taxon>
        <taxon>Caryophylliidae</taxon>
        <taxon>Desmophyllum</taxon>
    </lineage>
</organism>
<evidence type="ECO:0000256" key="7">
    <source>
        <dbReference type="ARBA" id="ARBA00071505"/>
    </source>
</evidence>
<dbReference type="Gene3D" id="1.50.10.10">
    <property type="match status" value="1"/>
</dbReference>
<proteinExistence type="inferred from homology"/>
<keyword evidence="2" id="KW-0378">Hydrolase</keyword>
<gene>
    <name evidence="12" type="ORF">OS493_018081</name>
</gene>
<evidence type="ECO:0000256" key="8">
    <source>
        <dbReference type="ARBA" id="ARBA00079982"/>
    </source>
</evidence>
<comment type="function">
    <text evidence="5">Catalyzes the hydrolysis of glucose from the disaccharide unit linked to hydroxylysine residues of collagen and collagen-like proteins.</text>
</comment>
<dbReference type="GO" id="GO:0047402">
    <property type="term" value="F:protein-glucosylgalactosylhydroxylysine glucosidase activity"/>
    <property type="evidence" value="ECO:0007669"/>
    <property type="project" value="UniProtKB-EC"/>
</dbReference>
<feature type="chain" id="PRO_5040878312" description="Protein-glucosylgalactosylhydroxylysine glucosidase" evidence="9">
    <location>
        <begin position="23"/>
        <end position="743"/>
    </location>
</feature>
<evidence type="ECO:0000259" key="11">
    <source>
        <dbReference type="Pfam" id="PF03633"/>
    </source>
</evidence>
<dbReference type="OrthoDB" id="200349at2759"/>
<reference evidence="12" key="1">
    <citation type="submission" date="2023-01" db="EMBL/GenBank/DDBJ databases">
        <title>Genome assembly of the deep-sea coral Lophelia pertusa.</title>
        <authorList>
            <person name="Herrera S."/>
            <person name="Cordes E."/>
        </authorList>
    </citation>
    <scope>NUCLEOTIDE SEQUENCE</scope>
    <source>
        <strain evidence="12">USNM1676648</strain>
        <tissue evidence="12">Polyp</tissue>
    </source>
</reference>
<dbReference type="Pfam" id="PF03632">
    <property type="entry name" value="Glyco_hydro_65m"/>
    <property type="match status" value="1"/>
</dbReference>
<sequence>MNLSRSVVVALVLVSVISIAHSSPAMGTPTRFVTNELPQQYSRTSLEYSKDGNFMPSVANGYVGTVIYSDSVHVSGVYNGKAFPKKYPIYPIYLYQHAHRARIPSMASIDFKINATAGNLSYALDVSEGVFYKWFEAVNLTVEQRIYAHRTRKNLLIVEITANNNAGREFSMDISTNMGYTTNDIQFFMTESNRSDALAAAGLINQPEESGSMRPNVAIVWTYPDTSNPLTITASSQEQTWYYITSIATNLDTKFNPLSEAKYQWDEAMLVKENLLAEHKAAWKALWDTGRIEIEGDLEMSQAVYGSMYYILSSTRHDWPYGLSPGGLPGGEEYMGHTFWDQDIWMYPPLVLLYPDLARSSLRYRKDRLPAARRIAKEYGYKGAMFPWESSFTGLETSPGEKYGKNQNHITGDIAFAAKLLWEATKDFHWLREVGFPLAYQTAEFWASRVEYDAENDRYVINHVMPPDEYHYPVNNSFFTNVVAKINLLFAKEAGDILGKEVPEMWSTIAEKIVIPFNSEKKYHPEYDGYSPKVLVKQADVVLAGFPLMYEMDKQVRHNDLQFYEYITDPKGPAMTHAMFAIGWLEIGQEKKAEIAFMKNYANIQGPFKVWSERRFGHGAVNFITGAGGFMQAVLYGYGGFRIKKDGLYFHSTLPPRVTKLTLNVHYLGCSLKFEIEVKGVTCTLVSNGPISPDLEVSTKEGVYALKRGEPVAMETKDGVVRKRVSRVQSEMPQGVKGRHHNL</sequence>
<comment type="catalytic activity">
    <reaction evidence="4">
        <text>(5R)-5-O-[alpha-D-glucosyl-(1-&gt;2)-beta-D-galactosyl]-5-hydroxy-L-lysyl-[collagen] + H2O = (5R)-5-O-(beta-D-galactosyl)-5-hydroxy-L-lysyl-[collagen] + D-glucose</text>
        <dbReference type="Rhea" id="RHEA:11068"/>
        <dbReference type="Rhea" id="RHEA-COMP:12753"/>
        <dbReference type="Rhea" id="RHEA-COMP:12754"/>
        <dbReference type="ChEBI" id="CHEBI:4167"/>
        <dbReference type="ChEBI" id="CHEBI:15377"/>
        <dbReference type="ChEBI" id="CHEBI:133443"/>
        <dbReference type="ChEBI" id="CHEBI:133452"/>
        <dbReference type="EC" id="3.2.1.107"/>
    </reaction>
</comment>
<dbReference type="InterPro" id="IPR008928">
    <property type="entry name" value="6-hairpin_glycosidase_sf"/>
</dbReference>
<dbReference type="GO" id="GO:0005975">
    <property type="term" value="P:carbohydrate metabolic process"/>
    <property type="evidence" value="ECO:0007669"/>
    <property type="project" value="InterPro"/>
</dbReference>
<evidence type="ECO:0000256" key="2">
    <source>
        <dbReference type="ARBA" id="ARBA00022801"/>
    </source>
</evidence>
<evidence type="ECO:0000313" key="12">
    <source>
        <dbReference type="EMBL" id="KAJ7360097.1"/>
    </source>
</evidence>
<dbReference type="Proteomes" id="UP001163046">
    <property type="component" value="Unassembled WGS sequence"/>
</dbReference>
<evidence type="ECO:0000256" key="1">
    <source>
        <dbReference type="ARBA" id="ARBA00006768"/>
    </source>
</evidence>
<dbReference type="PANTHER" id="PTHR11051:SF8">
    <property type="entry name" value="PROTEIN-GLUCOSYLGALACTOSYLHYDROXYLYSINE GLUCOSIDASE"/>
    <property type="match status" value="1"/>
</dbReference>